<dbReference type="OMA" id="STSHWRR"/>
<evidence type="ECO:0000256" key="1">
    <source>
        <dbReference type="SAM" id="MobiDB-lite"/>
    </source>
</evidence>
<dbReference type="OrthoDB" id="5869388at2759"/>
<protein>
    <submittedName>
        <fullName evidence="3">Uncharacterized protein</fullName>
    </submittedName>
</protein>
<dbReference type="WBParaSite" id="HCON_00015750-00001">
    <property type="protein sequence ID" value="HCON_00015750-00001"/>
    <property type="gene ID" value="HCON_00015750"/>
</dbReference>
<feature type="compositionally biased region" description="Basic and acidic residues" evidence="1">
    <location>
        <begin position="1"/>
        <end position="14"/>
    </location>
</feature>
<organism evidence="2 3">
    <name type="scientific">Haemonchus contortus</name>
    <name type="common">Barber pole worm</name>
    <dbReference type="NCBI Taxonomy" id="6289"/>
    <lineage>
        <taxon>Eukaryota</taxon>
        <taxon>Metazoa</taxon>
        <taxon>Ecdysozoa</taxon>
        <taxon>Nematoda</taxon>
        <taxon>Chromadorea</taxon>
        <taxon>Rhabditida</taxon>
        <taxon>Rhabditina</taxon>
        <taxon>Rhabditomorpha</taxon>
        <taxon>Strongyloidea</taxon>
        <taxon>Trichostrongylidae</taxon>
        <taxon>Haemonchus</taxon>
    </lineage>
</organism>
<dbReference type="Proteomes" id="UP000025227">
    <property type="component" value="Unplaced"/>
</dbReference>
<proteinExistence type="predicted"/>
<sequence length="228" mass="25942">MPPKVDRTSRRKETVPGGSSQGDRSHGEGFNSEAVPDEKDLRKLSASELLKALLERNTDPIVGKMLNVLSEKIPNEISEQVEAEKRARSLVVSGLDEAPHQLKPSERQKDLENKVADLLDILEVECRPVEIYRMGKLDPSRPRLVKILLPSNAHWRTALANAKNLRSAGLANVFVRKSMTAEERRHEYELRQEARERNRGKSKREWVVFRGELRKISDLSQSQKLGNH</sequence>
<dbReference type="AlphaFoldDB" id="A0A7I4XX67"/>
<evidence type="ECO:0000313" key="2">
    <source>
        <dbReference type="Proteomes" id="UP000025227"/>
    </source>
</evidence>
<keyword evidence="2" id="KW-1185">Reference proteome</keyword>
<accession>A0A7I4XX67</accession>
<evidence type="ECO:0000313" key="3">
    <source>
        <dbReference type="WBParaSite" id="HCON_00015750-00001"/>
    </source>
</evidence>
<name>A0A7I4XX67_HAECO</name>
<feature type="region of interest" description="Disordered" evidence="1">
    <location>
        <begin position="1"/>
        <end position="39"/>
    </location>
</feature>
<reference evidence="3" key="1">
    <citation type="submission" date="2020-12" db="UniProtKB">
        <authorList>
            <consortium name="WormBaseParasite"/>
        </authorList>
    </citation>
    <scope>IDENTIFICATION</scope>
    <source>
        <strain evidence="3">MHco3</strain>
    </source>
</reference>